<evidence type="ECO:0000256" key="2">
    <source>
        <dbReference type="ARBA" id="ARBA00023125"/>
    </source>
</evidence>
<dbReference type="PANTHER" id="PTHR46796:SF13">
    <property type="entry name" value="HTH-TYPE TRANSCRIPTIONAL ACTIVATOR RHAS"/>
    <property type="match status" value="1"/>
</dbReference>
<proteinExistence type="predicted"/>
<dbReference type="PANTHER" id="PTHR46796">
    <property type="entry name" value="HTH-TYPE TRANSCRIPTIONAL ACTIVATOR RHAS-RELATED"/>
    <property type="match status" value="1"/>
</dbReference>
<dbReference type="STRING" id="1524460.IX84_01340"/>
<reference evidence="5 6" key="1">
    <citation type="journal article" date="2014" name="Int. J. Syst. Evol. Microbiol.">
        <title>Phaeodactylibacter xiamenensis gen. nov., sp. nov., a member of the family Saprospiraceae isolated from the marine alga Phaeodactylum tricornutum.</title>
        <authorList>
            <person name="Chen Z.Jr."/>
            <person name="Lei X."/>
            <person name="Lai Q."/>
            <person name="Li Y."/>
            <person name="Zhang B."/>
            <person name="Zhang J."/>
            <person name="Zhang H."/>
            <person name="Yang L."/>
            <person name="Zheng W."/>
            <person name="Tian Y."/>
            <person name="Yu Z."/>
            <person name="Xu H.Jr."/>
            <person name="Zheng T."/>
        </authorList>
    </citation>
    <scope>NUCLEOTIDE SEQUENCE [LARGE SCALE GENOMIC DNA]</scope>
    <source>
        <strain evidence="5 6">KD52</strain>
    </source>
</reference>
<dbReference type="GO" id="GO:0043565">
    <property type="term" value="F:sequence-specific DNA binding"/>
    <property type="evidence" value="ECO:0007669"/>
    <property type="project" value="InterPro"/>
</dbReference>
<dbReference type="SUPFAM" id="SSF46689">
    <property type="entry name" value="Homeodomain-like"/>
    <property type="match status" value="1"/>
</dbReference>
<dbReference type="EMBL" id="JPOS01000003">
    <property type="protein sequence ID" value="KGE89705.1"/>
    <property type="molecule type" value="Genomic_DNA"/>
</dbReference>
<dbReference type="Pfam" id="PF20240">
    <property type="entry name" value="DUF6597"/>
    <property type="match status" value="1"/>
</dbReference>
<dbReference type="OrthoDB" id="655946at2"/>
<name>A0A098SC39_9BACT</name>
<evidence type="ECO:0000313" key="5">
    <source>
        <dbReference type="EMBL" id="KGE89705.1"/>
    </source>
</evidence>
<keyword evidence="1" id="KW-0805">Transcription regulation</keyword>
<evidence type="ECO:0000256" key="3">
    <source>
        <dbReference type="ARBA" id="ARBA00023163"/>
    </source>
</evidence>
<dbReference type="Pfam" id="PF12833">
    <property type="entry name" value="HTH_18"/>
    <property type="match status" value="1"/>
</dbReference>
<evidence type="ECO:0000259" key="4">
    <source>
        <dbReference type="PROSITE" id="PS01124"/>
    </source>
</evidence>
<dbReference type="InterPro" id="IPR009057">
    <property type="entry name" value="Homeodomain-like_sf"/>
</dbReference>
<comment type="caution">
    <text evidence="5">The sequence shown here is derived from an EMBL/GenBank/DDBJ whole genome shotgun (WGS) entry which is preliminary data.</text>
</comment>
<evidence type="ECO:0000256" key="1">
    <source>
        <dbReference type="ARBA" id="ARBA00023015"/>
    </source>
</evidence>
<dbReference type="Proteomes" id="UP000029736">
    <property type="component" value="Unassembled WGS sequence"/>
</dbReference>
<dbReference type="PROSITE" id="PS01124">
    <property type="entry name" value="HTH_ARAC_FAMILY_2"/>
    <property type="match status" value="1"/>
</dbReference>
<feature type="domain" description="HTH araC/xylS-type" evidence="4">
    <location>
        <begin position="164"/>
        <end position="263"/>
    </location>
</feature>
<accession>A0A098SC39</accession>
<dbReference type="InterPro" id="IPR046532">
    <property type="entry name" value="DUF6597"/>
</dbReference>
<gene>
    <name evidence="5" type="ORF">IX84_01340</name>
</gene>
<dbReference type="GO" id="GO:0003700">
    <property type="term" value="F:DNA-binding transcription factor activity"/>
    <property type="evidence" value="ECO:0007669"/>
    <property type="project" value="InterPro"/>
</dbReference>
<organism evidence="5 6">
    <name type="scientific">Phaeodactylibacter xiamenensis</name>
    <dbReference type="NCBI Taxonomy" id="1524460"/>
    <lineage>
        <taxon>Bacteria</taxon>
        <taxon>Pseudomonadati</taxon>
        <taxon>Bacteroidota</taxon>
        <taxon>Saprospiria</taxon>
        <taxon>Saprospirales</taxon>
        <taxon>Haliscomenobacteraceae</taxon>
        <taxon>Phaeodactylibacter</taxon>
    </lineage>
</organism>
<keyword evidence="6" id="KW-1185">Reference proteome</keyword>
<protein>
    <recommendedName>
        <fullName evidence="4">HTH araC/xylS-type domain-containing protein</fullName>
    </recommendedName>
</protein>
<dbReference type="SMART" id="SM00342">
    <property type="entry name" value="HTH_ARAC"/>
    <property type="match status" value="1"/>
</dbReference>
<keyword evidence="3" id="KW-0804">Transcription</keyword>
<sequence length="277" mass="31587">MQKLQFDSAAAPAPLSKVLKSCWVMRSSAEDRQTVPDLLIPDGCPEVIFVYQGGYRKVALHQPEVSQRVTESCLVGLQTQTQLVTRVSPVHIVGLKLKPAGFYRLFPKVAAEAAQQNLPIAQLRIPWLQQLETQLKALHTAAEILDHLQGTLPLQCIQMPDGLAIVQRCIEAQLQEQGQIPIQELARQHHRSIRQLQRYFKQYTGITPKQFARLIRFKALYKDSVIREVQPGNYFQYGYFDQMHFIKDFKAHLGITPTAVADRDFQLQNEMARISRS</sequence>
<dbReference type="InterPro" id="IPR018060">
    <property type="entry name" value="HTH_AraC"/>
</dbReference>
<keyword evidence="2" id="KW-0238">DNA-binding</keyword>
<dbReference type="InterPro" id="IPR050204">
    <property type="entry name" value="AraC_XylS_family_regulators"/>
</dbReference>
<dbReference type="Gene3D" id="1.10.10.60">
    <property type="entry name" value="Homeodomain-like"/>
    <property type="match status" value="1"/>
</dbReference>
<evidence type="ECO:0000313" key="6">
    <source>
        <dbReference type="Proteomes" id="UP000029736"/>
    </source>
</evidence>
<dbReference type="AlphaFoldDB" id="A0A098SC39"/>
<dbReference type="RefSeq" id="WP_044215882.1">
    <property type="nucleotide sequence ID" value="NZ_JBKAGJ010000005.1"/>
</dbReference>